<feature type="compositionally biased region" description="Pro residues" evidence="1">
    <location>
        <begin position="100"/>
        <end position="109"/>
    </location>
</feature>
<dbReference type="Gramene" id="TraesCS1B02G155500.1">
    <property type="protein sequence ID" value="TraesCS1B02G155500.1.cds1"/>
    <property type="gene ID" value="TraesCS1B02G155500"/>
</dbReference>
<dbReference type="Gramene" id="TraesMAC1B03G00265970.1">
    <property type="protein sequence ID" value="TraesMAC1B03G00265970.1.CDS1"/>
    <property type="gene ID" value="TraesMAC1B03G00265970"/>
</dbReference>
<dbReference type="Gramene" id="TraesCS1B03G0449800.1">
    <property type="protein sequence ID" value="TraesCS1B03G0449800.1.CDS1"/>
    <property type="gene ID" value="TraesCS1B03G0449800"/>
</dbReference>
<dbReference type="Gramene" id="TraesCLE_scaffold_051077_01G000100.1">
    <property type="protein sequence ID" value="TraesCLE_scaffold_051077_01G000100.1"/>
    <property type="gene ID" value="TraesCLE_scaffold_051077_01G000100"/>
</dbReference>
<dbReference type="Gramene" id="TraesJAG1B03G00264960.1">
    <property type="protein sequence ID" value="TraesJAG1B03G00264960.1.CDS1"/>
    <property type="gene ID" value="TraesJAG1B03G00264960"/>
</dbReference>
<dbReference type="EnsemblPlants" id="TraesCS1B02G155500.1">
    <property type="protein sequence ID" value="TraesCS1B02G155500.1.cds1"/>
    <property type="gene ID" value="TraesCS1B02G155500"/>
</dbReference>
<evidence type="ECO:0000256" key="1">
    <source>
        <dbReference type="SAM" id="MobiDB-lite"/>
    </source>
</evidence>
<feature type="compositionally biased region" description="Low complexity" evidence="1">
    <location>
        <begin position="66"/>
        <end position="85"/>
    </location>
</feature>
<dbReference type="Gramene" id="TraesSYM1B03G00270270.1">
    <property type="protein sequence ID" value="TraesSYM1B03G00270270.1.CDS1"/>
    <property type="gene ID" value="TraesSYM1B03G00270270"/>
</dbReference>
<dbReference type="Gramene" id="TraesWEE_scaffold_066554_01G000200.1">
    <property type="protein sequence ID" value="TraesWEE_scaffold_066554_01G000200.1"/>
    <property type="gene ID" value="TraesWEE_scaffold_066554_01G000200"/>
</dbReference>
<protein>
    <submittedName>
        <fullName evidence="2">Uncharacterized protein</fullName>
    </submittedName>
</protein>
<name>A0A3B5YW84_WHEAT</name>
<dbReference type="Proteomes" id="UP000019116">
    <property type="component" value="Chromosome 1B"/>
</dbReference>
<proteinExistence type="predicted"/>
<feature type="region of interest" description="Disordered" evidence="1">
    <location>
        <begin position="31"/>
        <end position="183"/>
    </location>
</feature>
<evidence type="ECO:0000313" key="2">
    <source>
        <dbReference type="EnsemblPlants" id="TraesCS1B02G155500.1.cds1"/>
    </source>
</evidence>
<feature type="compositionally biased region" description="Basic residues" evidence="1">
    <location>
        <begin position="48"/>
        <end position="65"/>
    </location>
</feature>
<reference evidence="2" key="1">
    <citation type="submission" date="2018-08" db="EMBL/GenBank/DDBJ databases">
        <authorList>
            <person name="Rossello M."/>
        </authorList>
    </citation>
    <scope>NUCLEOTIDE SEQUENCE [LARGE SCALE GENOMIC DNA]</scope>
    <source>
        <strain evidence="2">cv. Chinese Spring</strain>
    </source>
</reference>
<evidence type="ECO:0000313" key="3">
    <source>
        <dbReference type="Proteomes" id="UP000019116"/>
    </source>
</evidence>
<accession>A0A3B5YW84</accession>
<keyword evidence="3" id="KW-1185">Reference proteome</keyword>
<organism evidence="2">
    <name type="scientific">Triticum aestivum</name>
    <name type="common">Wheat</name>
    <dbReference type="NCBI Taxonomy" id="4565"/>
    <lineage>
        <taxon>Eukaryota</taxon>
        <taxon>Viridiplantae</taxon>
        <taxon>Streptophyta</taxon>
        <taxon>Embryophyta</taxon>
        <taxon>Tracheophyta</taxon>
        <taxon>Spermatophyta</taxon>
        <taxon>Magnoliopsida</taxon>
        <taxon>Liliopsida</taxon>
        <taxon>Poales</taxon>
        <taxon>Poaceae</taxon>
        <taxon>BOP clade</taxon>
        <taxon>Pooideae</taxon>
        <taxon>Triticodae</taxon>
        <taxon>Triticeae</taxon>
        <taxon>Triticinae</taxon>
        <taxon>Triticum</taxon>
    </lineage>
</organism>
<feature type="compositionally biased region" description="Low complexity" evidence="1">
    <location>
        <begin position="112"/>
        <end position="122"/>
    </location>
</feature>
<dbReference type="Gramene" id="TraesROB_scaffold_065951_01G000200.1">
    <property type="protein sequence ID" value="TraesROB_scaffold_065951_01G000200.1"/>
    <property type="gene ID" value="TraesROB_scaffold_065951_01G000200"/>
</dbReference>
<reference evidence="2" key="2">
    <citation type="submission" date="2018-10" db="UniProtKB">
        <authorList>
            <consortium name="EnsemblPlants"/>
        </authorList>
    </citation>
    <scope>IDENTIFICATION</scope>
</reference>
<dbReference type="AlphaFoldDB" id="A0A3B5YW84"/>
<sequence>MPGLISFFLRLIREDGRRRRFTARGHYGVGGRRRRRFGRRGAGQGHHAAIRGPRRGLRAPRHGHRAAAPGDHAPTVASPSAPPAHAGEEIPGPMLAAPTRIPPPPPAPTDEPGFFVFVPFPNGAGGTIQAAGPTPVAQPEDVGAGPSRSATEHPHASTSVLDEAPSSPRAVARPRLQDSASMEGRRRLFSRAITAIDRRESSHSGLASDLLNGVPAGVVYISSSEEEGGTSATTL</sequence>
<dbReference type="Gramene" id="TraesSTA1B03G00263430.1">
    <property type="protein sequence ID" value="TraesSTA1B03G00263430.1.CDS1"/>
    <property type="gene ID" value="TraesSTA1B03G00263430"/>
</dbReference>
<dbReference type="Gramene" id="TraesJUL1B03G00264920.1">
    <property type="protein sequence ID" value="TraesJUL1B03G00264920.1.CDS1"/>
    <property type="gene ID" value="TraesJUL1B03G00264920"/>
</dbReference>
<dbReference type="Gramene" id="TraesLAC1B03G00268590.1">
    <property type="protein sequence ID" value="TraesLAC1B03G00268590.1.CDS1"/>
    <property type="gene ID" value="TraesLAC1B03G00268590"/>
</dbReference>